<proteinExistence type="predicted"/>
<accession>A0A0S7Y231</accession>
<dbReference type="Proteomes" id="UP000051861">
    <property type="component" value="Unassembled WGS sequence"/>
</dbReference>
<comment type="caution">
    <text evidence="1">The sequence shown here is derived from an EMBL/GenBank/DDBJ whole genome shotgun (WGS) entry which is preliminary data.</text>
</comment>
<protein>
    <recommendedName>
        <fullName evidence="3">VCBS repeat-containing protein</fullName>
    </recommendedName>
</protein>
<dbReference type="AlphaFoldDB" id="A0A0S7Y231"/>
<sequence length="63" mass="7381">MIALLLLPFLFGDFVQKWYVDAGMIGECGRILISDTDRDGNYEFFIWTYGGSQKIYIYELLIF</sequence>
<name>A0A0S7Y231_UNCSA</name>
<reference evidence="1 2" key="1">
    <citation type="journal article" date="2015" name="Microbiome">
        <title>Genomic resolution of linkages in carbon, nitrogen, and sulfur cycling among widespread estuary sediment bacteria.</title>
        <authorList>
            <person name="Baker B.J."/>
            <person name="Lazar C.S."/>
            <person name="Teske A.P."/>
            <person name="Dick G.J."/>
        </authorList>
    </citation>
    <scope>NUCLEOTIDE SEQUENCE [LARGE SCALE GENOMIC DNA]</scope>
    <source>
        <strain evidence="1">DG_54_3</strain>
    </source>
</reference>
<evidence type="ECO:0000313" key="2">
    <source>
        <dbReference type="Proteomes" id="UP000051861"/>
    </source>
</evidence>
<organism evidence="1 2">
    <name type="scientific">candidate division WOR-1 bacterium DG_54_3</name>
    <dbReference type="NCBI Taxonomy" id="1703775"/>
    <lineage>
        <taxon>Bacteria</taxon>
        <taxon>Bacillati</taxon>
        <taxon>Saganbacteria</taxon>
    </lineage>
</organism>
<evidence type="ECO:0008006" key="3">
    <source>
        <dbReference type="Google" id="ProtNLM"/>
    </source>
</evidence>
<gene>
    <name evidence="1" type="ORF">AMJ44_05525</name>
</gene>
<dbReference type="EMBL" id="LIZX01000040">
    <property type="protein sequence ID" value="KPJ68791.1"/>
    <property type="molecule type" value="Genomic_DNA"/>
</dbReference>
<evidence type="ECO:0000313" key="1">
    <source>
        <dbReference type="EMBL" id="KPJ68791.1"/>
    </source>
</evidence>